<dbReference type="AlphaFoldDB" id="A0A6A6JVX3"/>
<feature type="compositionally biased region" description="Polar residues" evidence="1">
    <location>
        <begin position="296"/>
        <end position="310"/>
    </location>
</feature>
<feature type="compositionally biased region" description="Pro residues" evidence="1">
    <location>
        <begin position="381"/>
        <end position="396"/>
    </location>
</feature>
<evidence type="ECO:0000256" key="1">
    <source>
        <dbReference type="SAM" id="MobiDB-lite"/>
    </source>
</evidence>
<feature type="compositionally biased region" description="Low complexity" evidence="1">
    <location>
        <begin position="329"/>
        <end position="366"/>
    </location>
</feature>
<keyword evidence="2" id="KW-0732">Signal</keyword>
<sequence length="564" mass="57732">MAARILPIGLLLLAVQQTAAQGPSPTSNFSLSVTSQSPSASVTEPPCCFYIPMTVGLNVWWTSSFTATVATVVTEYLQYNNTVIPNATSTIYNEVKPDDFYTSISTDLLPGVLVYERTAIHLTTVLSDYWGDSVMSYPTPFVEVHQIAYADGGIGTDTAGAQTCTPAPFSGDPQSSFYYLSEGYVFAPETTAWTGPANDVEAPTGVLDAWIAQTPDITSKIPWLKKCSSLPGSGEPSIHVPVTALTEHSKKTIQMTGVAPGQPDQPAQSTAAPELSSSRPPIATQPIVSNPFPRPTRTSGPQPNPQTSLPGSPDASPQPNPNPNPETPNPGNQNPGNQNPGNQNPGNQNPGSQNPGNQNPGNQNPGNPDPNNPGANVPSNSPQPSPILPGPSLPIPVIPAPNNPGVVVPGGPTLTPGITTTISDHEIIVPSSPPTGVVVLPGGETLSPGSTTTISGTEVFVPTDTPSVIVVGGTAIPAPTNIIVVDGTTVPVPAPIDSSSTELDNLYTPTTIPPSPTGSTSNGAGKPSKPISGLPGEFTGAAAATQVSIWGAGALAIAGAVILI</sequence>
<feature type="chain" id="PRO_5025362659" evidence="2">
    <location>
        <begin position="21"/>
        <end position="564"/>
    </location>
</feature>
<accession>A0A6A6JVX3</accession>
<gene>
    <name evidence="3" type="ORF">EI97DRAFT_8100</name>
</gene>
<dbReference type="Proteomes" id="UP000800097">
    <property type="component" value="Unassembled WGS sequence"/>
</dbReference>
<dbReference type="RefSeq" id="XP_033658307.1">
    <property type="nucleotide sequence ID" value="XM_033803100.1"/>
</dbReference>
<dbReference type="GeneID" id="54556275"/>
<proteinExistence type="predicted"/>
<feature type="signal peptide" evidence="2">
    <location>
        <begin position="1"/>
        <end position="20"/>
    </location>
</feature>
<feature type="compositionally biased region" description="Pro residues" evidence="1">
    <location>
        <begin position="316"/>
        <end position="328"/>
    </location>
</feature>
<feature type="region of interest" description="Disordered" evidence="1">
    <location>
        <begin position="256"/>
        <end position="396"/>
    </location>
</feature>
<name>A0A6A6JVX3_WESOR</name>
<dbReference type="OrthoDB" id="3801520at2759"/>
<protein>
    <submittedName>
        <fullName evidence="3">Uncharacterized protein</fullName>
    </submittedName>
</protein>
<feature type="region of interest" description="Disordered" evidence="1">
    <location>
        <begin position="497"/>
        <end position="532"/>
    </location>
</feature>
<organism evidence="3 4">
    <name type="scientific">Westerdykella ornata</name>
    <dbReference type="NCBI Taxonomy" id="318751"/>
    <lineage>
        <taxon>Eukaryota</taxon>
        <taxon>Fungi</taxon>
        <taxon>Dikarya</taxon>
        <taxon>Ascomycota</taxon>
        <taxon>Pezizomycotina</taxon>
        <taxon>Dothideomycetes</taxon>
        <taxon>Pleosporomycetidae</taxon>
        <taxon>Pleosporales</taxon>
        <taxon>Sporormiaceae</taxon>
        <taxon>Westerdykella</taxon>
    </lineage>
</organism>
<evidence type="ECO:0000313" key="4">
    <source>
        <dbReference type="Proteomes" id="UP000800097"/>
    </source>
</evidence>
<evidence type="ECO:0000313" key="3">
    <source>
        <dbReference type="EMBL" id="KAF2280770.1"/>
    </source>
</evidence>
<feature type="compositionally biased region" description="Polar residues" evidence="1">
    <location>
        <begin position="265"/>
        <end position="279"/>
    </location>
</feature>
<dbReference type="EMBL" id="ML986484">
    <property type="protein sequence ID" value="KAF2280770.1"/>
    <property type="molecule type" value="Genomic_DNA"/>
</dbReference>
<evidence type="ECO:0000256" key="2">
    <source>
        <dbReference type="SAM" id="SignalP"/>
    </source>
</evidence>
<reference evidence="3" key="1">
    <citation type="journal article" date="2020" name="Stud. Mycol.">
        <title>101 Dothideomycetes genomes: a test case for predicting lifestyles and emergence of pathogens.</title>
        <authorList>
            <person name="Haridas S."/>
            <person name="Albert R."/>
            <person name="Binder M."/>
            <person name="Bloem J."/>
            <person name="Labutti K."/>
            <person name="Salamov A."/>
            <person name="Andreopoulos B."/>
            <person name="Baker S."/>
            <person name="Barry K."/>
            <person name="Bills G."/>
            <person name="Bluhm B."/>
            <person name="Cannon C."/>
            <person name="Castanera R."/>
            <person name="Culley D."/>
            <person name="Daum C."/>
            <person name="Ezra D."/>
            <person name="Gonzalez J."/>
            <person name="Henrissat B."/>
            <person name="Kuo A."/>
            <person name="Liang C."/>
            <person name="Lipzen A."/>
            <person name="Lutzoni F."/>
            <person name="Magnuson J."/>
            <person name="Mondo S."/>
            <person name="Nolan M."/>
            <person name="Ohm R."/>
            <person name="Pangilinan J."/>
            <person name="Park H.-J."/>
            <person name="Ramirez L."/>
            <person name="Alfaro M."/>
            <person name="Sun H."/>
            <person name="Tritt A."/>
            <person name="Yoshinaga Y."/>
            <person name="Zwiers L.-H."/>
            <person name="Turgeon B."/>
            <person name="Goodwin S."/>
            <person name="Spatafora J."/>
            <person name="Crous P."/>
            <person name="Grigoriev I."/>
        </authorList>
    </citation>
    <scope>NUCLEOTIDE SEQUENCE</scope>
    <source>
        <strain evidence="3">CBS 379.55</strain>
    </source>
</reference>
<keyword evidence="4" id="KW-1185">Reference proteome</keyword>